<dbReference type="InterPro" id="IPR027417">
    <property type="entry name" value="P-loop_NTPase"/>
</dbReference>
<evidence type="ECO:0000256" key="1">
    <source>
        <dbReference type="ARBA" id="ARBA00022737"/>
    </source>
</evidence>
<dbReference type="Pfam" id="PF24883">
    <property type="entry name" value="NPHP3_N"/>
    <property type="match status" value="1"/>
</dbReference>
<dbReference type="PANTHER" id="PTHR10039:SF14">
    <property type="entry name" value="NACHT DOMAIN-CONTAINING PROTEIN"/>
    <property type="match status" value="1"/>
</dbReference>
<dbReference type="Pfam" id="PF13637">
    <property type="entry name" value="Ank_4"/>
    <property type="match status" value="1"/>
</dbReference>
<dbReference type="PROSITE" id="PS50837">
    <property type="entry name" value="NACHT"/>
    <property type="match status" value="1"/>
</dbReference>
<dbReference type="SUPFAM" id="SSF48403">
    <property type="entry name" value="Ankyrin repeat"/>
    <property type="match status" value="2"/>
</dbReference>
<dbReference type="Gene3D" id="3.40.50.300">
    <property type="entry name" value="P-loop containing nucleotide triphosphate hydrolases"/>
    <property type="match status" value="1"/>
</dbReference>
<accession>U1GIM5</accession>
<dbReference type="Gene3D" id="1.25.40.20">
    <property type="entry name" value="Ankyrin repeat-containing domain"/>
    <property type="match status" value="2"/>
</dbReference>
<dbReference type="InterPro" id="IPR054471">
    <property type="entry name" value="GPIID_WHD"/>
</dbReference>
<dbReference type="PROSITE" id="PS50088">
    <property type="entry name" value="ANK_REPEAT"/>
    <property type="match status" value="2"/>
</dbReference>
<evidence type="ECO:0000313" key="4">
    <source>
        <dbReference type="EMBL" id="ERF71993.1"/>
    </source>
</evidence>
<dbReference type="PROSITE" id="PS50297">
    <property type="entry name" value="ANK_REP_REGION"/>
    <property type="match status" value="2"/>
</dbReference>
<dbReference type="SUPFAM" id="SSF53474">
    <property type="entry name" value="alpha/beta-Hydrolases"/>
    <property type="match status" value="1"/>
</dbReference>
<dbReference type="OrthoDB" id="5342314at2759"/>
<dbReference type="Proteomes" id="UP000019373">
    <property type="component" value="Unassembled WGS sequence"/>
</dbReference>
<dbReference type="GeneID" id="19242345"/>
<dbReference type="InterPro" id="IPR007111">
    <property type="entry name" value="NACHT_NTPase"/>
</dbReference>
<protein>
    <recommendedName>
        <fullName evidence="3">NACHT domain-containing protein</fullName>
    </recommendedName>
</protein>
<evidence type="ECO:0000259" key="3">
    <source>
        <dbReference type="PROSITE" id="PS50837"/>
    </source>
</evidence>
<dbReference type="HOGENOM" id="CLU_000288_34_1_1"/>
<dbReference type="InterPro" id="IPR036770">
    <property type="entry name" value="Ankyrin_rpt-contain_sf"/>
</dbReference>
<keyword evidence="2" id="KW-0040">ANK repeat</keyword>
<keyword evidence="5" id="KW-1185">Reference proteome</keyword>
<organism evidence="4 5">
    <name type="scientific">Endocarpon pusillum (strain Z07020 / HMAS-L-300199)</name>
    <name type="common">Lichen-forming fungus</name>
    <dbReference type="NCBI Taxonomy" id="1263415"/>
    <lineage>
        <taxon>Eukaryota</taxon>
        <taxon>Fungi</taxon>
        <taxon>Dikarya</taxon>
        <taxon>Ascomycota</taxon>
        <taxon>Pezizomycotina</taxon>
        <taxon>Eurotiomycetes</taxon>
        <taxon>Chaetothyriomycetidae</taxon>
        <taxon>Verrucariales</taxon>
        <taxon>Verrucariaceae</taxon>
        <taxon>Endocarpon</taxon>
    </lineage>
</organism>
<reference evidence="5" key="1">
    <citation type="journal article" date="2014" name="BMC Genomics">
        <title>Genome characteristics reveal the impact of lichenization on lichen-forming fungus Endocarpon pusillum Hedwig (Verrucariales, Ascomycota).</title>
        <authorList>
            <person name="Wang Y.-Y."/>
            <person name="Liu B."/>
            <person name="Zhang X.-Y."/>
            <person name="Zhou Q.-M."/>
            <person name="Zhang T."/>
            <person name="Li H."/>
            <person name="Yu Y.-F."/>
            <person name="Zhang X.-L."/>
            <person name="Hao X.-Y."/>
            <person name="Wang M."/>
            <person name="Wang L."/>
            <person name="Wei J.-C."/>
        </authorList>
    </citation>
    <scope>NUCLEOTIDE SEQUENCE [LARGE SCALE GENOMIC DNA]</scope>
    <source>
        <strain evidence="5">Z07020 / HMAS-L-300199</strain>
    </source>
</reference>
<evidence type="ECO:0000313" key="5">
    <source>
        <dbReference type="Proteomes" id="UP000019373"/>
    </source>
</evidence>
<dbReference type="InterPro" id="IPR002110">
    <property type="entry name" value="Ankyrin_rpt"/>
</dbReference>
<dbReference type="RefSeq" id="XP_007802378.1">
    <property type="nucleotide sequence ID" value="XM_007804187.1"/>
</dbReference>
<dbReference type="SUPFAM" id="SSF52540">
    <property type="entry name" value="P-loop containing nucleoside triphosphate hydrolases"/>
    <property type="match status" value="1"/>
</dbReference>
<feature type="repeat" description="ANK" evidence="2">
    <location>
        <begin position="1099"/>
        <end position="1122"/>
    </location>
</feature>
<dbReference type="SMART" id="SM00248">
    <property type="entry name" value="ANK"/>
    <property type="match status" value="10"/>
</dbReference>
<dbReference type="Pfam" id="PF22939">
    <property type="entry name" value="WHD_GPIID"/>
    <property type="match status" value="1"/>
</dbReference>
<sequence>MVGARHQLSRDEKHGLFVLHPEEEDTHADVDIIAVHGLGGDAFETWTDAGYKLWLRDFIPSFLPKARIITFGYDSKWAFSRSIAGIDDFALDLLNRLRMKRWSIDAMQRPVVFVCHSLGGIVVKKALIIAKEQRYYSNILDKSRGIIFFGTPHRGSRVASWATIMSNFINTCSFHKPMRTQLFNVLSQNSAVLADISTSFKSLTLDLPIVTFYETEIMNPLNGLVVERESALLGINNERLVPMAADHRNIVRFNDPHSQKFEPVRHALLEMIQGHPEDVEQFELAYSYLTEEFNVTNYLLQYSSVQQQSPGTCEWITAQTSFKLWLQPGASGILWLRGTPGVGKTILMKYLISTVIPSRRILSHTGPSSNSREVRDDILAYFFCNEQDTSRQSMFSLLKTVIHQLLQIEPDLTHALIARRIFTSKSKTYDFLEDPNMLWGALHDLIIASKMKTVYFVFDALDEMDPRHLEKFTENLCVLIDTVTPHIQPRRLRILIASRPSAIIDEQLDCPSIAVRSERDVKHFVEKNVQEFMQEHMLDQDIARKIVDTICKKAGTMFLWAKLVWNQFSQDQGPWSTQKVEAGLKALRILPSRLDSLYESILARFEGATLSLLIRVFSWLLVTTRPLNTAELEIAVRLEAKTLGLDVNEFPGKMHFASICPNLIHVDATDHVHFVHQSFCDFLLSPSTSDRYRITLLNAHRSAALTCLSTFTLYNLEAGKIRDRISEHGLKRPNALEECELLFYAAKNWPHHANLAGEAPTIWTMYKQLYESRDSFGLWILLYLYDDSHHKSSLLLYADSLLPLPLHVAVAIDNKYLTECVLLCGCDINEKDHSGYFQGGPSSGGGTVLHVSGISTEMVKFLILKGADISLSNDIGRTPLLTAVDAKNEELCRILMQNDNPEADSSFLKKTGGAALLAAIDNQDSAIAGLFLADERIDLAGENTLREERSTQGIYLVTPLEYACLRGIPSMARLLLSSERMIEAQARKELRYPKANPTSILFLAVLQGWEELSVEIMDLFPTALEQDRDKDRRTVLHHAVIEHWHEVLERCIARMKTGKLNMMDKNGRTALHHAASNRNWYAVARLLEVGAQPGVPDHSGKTPAHVAAEIGSERVLRLMLERKSVRPSELDNEKRTVLHYAATWDLINVCELLISSNEVDLAAKDRHGRSAAHLAALFGCPNVLGLLLGTGKIDINTKDYCGNSLLHCAVEGRSITCVEELLWRESLDINALNRRGKAPLDMIYSDPDPERRRIMREHLEGAGARPGLWRPGRRPYVSGRAEEVWEREHRPGWEIVPYLGQN</sequence>
<dbReference type="OMA" id="HALLEMI"/>
<gene>
    <name evidence="4" type="ORF">EPUS_07463</name>
</gene>
<proteinExistence type="predicted"/>
<dbReference type="PANTHER" id="PTHR10039">
    <property type="entry name" value="AMELOGENIN"/>
    <property type="match status" value="1"/>
</dbReference>
<dbReference type="eggNOG" id="KOG0504">
    <property type="taxonomic scope" value="Eukaryota"/>
</dbReference>
<dbReference type="eggNOG" id="KOG2029">
    <property type="taxonomic scope" value="Eukaryota"/>
</dbReference>
<feature type="repeat" description="ANK" evidence="2">
    <location>
        <begin position="1066"/>
        <end position="1098"/>
    </location>
</feature>
<dbReference type="Pfam" id="PF12796">
    <property type="entry name" value="Ank_2"/>
    <property type="match status" value="2"/>
</dbReference>
<keyword evidence="1" id="KW-0677">Repeat</keyword>
<feature type="domain" description="NACHT" evidence="3">
    <location>
        <begin position="332"/>
        <end position="508"/>
    </location>
</feature>
<dbReference type="InterPro" id="IPR029058">
    <property type="entry name" value="AB_hydrolase_fold"/>
</dbReference>
<dbReference type="InterPro" id="IPR056884">
    <property type="entry name" value="NPHP3-like_N"/>
</dbReference>
<dbReference type="EMBL" id="KE721155">
    <property type="protein sequence ID" value="ERF71993.1"/>
    <property type="molecule type" value="Genomic_DNA"/>
</dbReference>
<name>U1GIM5_ENDPU</name>
<dbReference type="Gene3D" id="3.40.50.1820">
    <property type="entry name" value="alpha/beta hydrolase"/>
    <property type="match status" value="1"/>
</dbReference>
<evidence type="ECO:0000256" key="2">
    <source>
        <dbReference type="PROSITE-ProRule" id="PRU00023"/>
    </source>
</evidence>